<dbReference type="AlphaFoldDB" id="A0AA48RAJ7"/>
<gene>
    <name evidence="2" type="ORF">AMST5_01672</name>
</gene>
<name>A0AA48RAJ7_9ZZZZ</name>
<protein>
    <submittedName>
        <fullName evidence="2">Uncharacterized protein</fullName>
    </submittedName>
</protein>
<accession>A0AA48RAJ7</accession>
<dbReference type="EMBL" id="OY288114">
    <property type="protein sequence ID" value="CAJ0864419.1"/>
    <property type="molecule type" value="Genomic_DNA"/>
</dbReference>
<feature type="compositionally biased region" description="Basic and acidic residues" evidence="1">
    <location>
        <begin position="138"/>
        <end position="156"/>
    </location>
</feature>
<sequence>MRFKSGLRAVAIAAALIPPSGLSLAIAGGFGGGGFGGAAPAAPSFARPTIGVGAYAPGEGPVGAAGWRGGSWNGYAPGRGRYWGGFFGGGGDSGGETVATGGSANVFTYNHYDQRRRDGGFYGGNGVFYGDDGYSRSPRPERPAESSRAGPYDDPHIIYLPTASRAAHVNARREARK</sequence>
<proteinExistence type="predicted"/>
<organism evidence="2">
    <name type="scientific">freshwater sediment metagenome</name>
    <dbReference type="NCBI Taxonomy" id="556182"/>
    <lineage>
        <taxon>unclassified sequences</taxon>
        <taxon>metagenomes</taxon>
        <taxon>ecological metagenomes</taxon>
    </lineage>
</organism>
<feature type="region of interest" description="Disordered" evidence="1">
    <location>
        <begin position="132"/>
        <end position="156"/>
    </location>
</feature>
<reference evidence="2" key="1">
    <citation type="submission" date="2023-07" db="EMBL/GenBank/DDBJ databases">
        <authorList>
            <person name="Pelsma A.J. K."/>
        </authorList>
    </citation>
    <scope>NUCLEOTIDE SEQUENCE</scope>
</reference>
<evidence type="ECO:0000313" key="2">
    <source>
        <dbReference type="EMBL" id="CAJ0864419.1"/>
    </source>
</evidence>
<evidence type="ECO:0000256" key="1">
    <source>
        <dbReference type="SAM" id="MobiDB-lite"/>
    </source>
</evidence>